<keyword evidence="1" id="KW-0805">Transcription regulation</keyword>
<dbReference type="EMBL" id="CP035492">
    <property type="protein sequence ID" value="QAY65365.1"/>
    <property type="molecule type" value="Genomic_DNA"/>
</dbReference>
<dbReference type="InterPro" id="IPR009057">
    <property type="entry name" value="Homeodomain-like_sf"/>
</dbReference>
<reference evidence="5 6" key="1">
    <citation type="submission" date="2019-01" db="EMBL/GenBank/DDBJ databases">
        <title>Genome sequencing of strain FW100M-2.</title>
        <authorList>
            <person name="Heo J."/>
            <person name="Kim S.-J."/>
            <person name="Kim J.-S."/>
            <person name="Hong S.-B."/>
            <person name="Kwon S.-W."/>
        </authorList>
    </citation>
    <scope>NUCLEOTIDE SEQUENCE [LARGE SCALE GENOMIC DNA]</scope>
    <source>
        <strain evidence="5 6">FW100M-2</strain>
    </source>
</reference>
<organism evidence="5 6">
    <name type="scientific">Paenibacillus protaetiae</name>
    <dbReference type="NCBI Taxonomy" id="2509456"/>
    <lineage>
        <taxon>Bacteria</taxon>
        <taxon>Bacillati</taxon>
        <taxon>Bacillota</taxon>
        <taxon>Bacilli</taxon>
        <taxon>Bacillales</taxon>
        <taxon>Paenibacillaceae</taxon>
        <taxon>Paenibacillus</taxon>
    </lineage>
</organism>
<evidence type="ECO:0000313" key="5">
    <source>
        <dbReference type="EMBL" id="QAY65365.1"/>
    </source>
</evidence>
<dbReference type="PROSITE" id="PS00041">
    <property type="entry name" value="HTH_ARAC_FAMILY_1"/>
    <property type="match status" value="1"/>
</dbReference>
<dbReference type="AlphaFoldDB" id="A0A4P6ESG4"/>
<accession>A0A4P6ESG4</accession>
<dbReference type="PRINTS" id="PR00032">
    <property type="entry name" value="HTHARAC"/>
</dbReference>
<dbReference type="GO" id="GO:0003700">
    <property type="term" value="F:DNA-binding transcription factor activity"/>
    <property type="evidence" value="ECO:0007669"/>
    <property type="project" value="InterPro"/>
</dbReference>
<dbReference type="SUPFAM" id="SSF46689">
    <property type="entry name" value="Homeodomain-like"/>
    <property type="match status" value="2"/>
</dbReference>
<name>A0A4P6ESG4_9BACL</name>
<feature type="domain" description="HTH araC/xylS-type" evidence="4">
    <location>
        <begin position="118"/>
        <end position="216"/>
    </location>
</feature>
<dbReference type="GO" id="GO:0043565">
    <property type="term" value="F:sequence-specific DNA binding"/>
    <property type="evidence" value="ECO:0007669"/>
    <property type="project" value="InterPro"/>
</dbReference>
<protein>
    <submittedName>
        <fullName evidence="5">AraC family transcriptional regulator</fullName>
    </submittedName>
</protein>
<dbReference type="RefSeq" id="WP_129437864.1">
    <property type="nucleotide sequence ID" value="NZ_CP035492.1"/>
</dbReference>
<proteinExistence type="predicted"/>
<gene>
    <name evidence="5" type="ORF">ET464_02185</name>
</gene>
<dbReference type="Proteomes" id="UP000293568">
    <property type="component" value="Chromosome"/>
</dbReference>
<dbReference type="Pfam" id="PF12833">
    <property type="entry name" value="HTH_18"/>
    <property type="match status" value="1"/>
</dbReference>
<dbReference type="KEGG" id="pprt:ET464_02185"/>
<evidence type="ECO:0000313" key="6">
    <source>
        <dbReference type="Proteomes" id="UP000293568"/>
    </source>
</evidence>
<dbReference type="InterPro" id="IPR018062">
    <property type="entry name" value="HTH_AraC-typ_CS"/>
</dbReference>
<dbReference type="OrthoDB" id="2582835at2"/>
<dbReference type="InterPro" id="IPR020449">
    <property type="entry name" value="Tscrpt_reg_AraC-type_HTH"/>
</dbReference>
<keyword evidence="6" id="KW-1185">Reference proteome</keyword>
<evidence type="ECO:0000256" key="1">
    <source>
        <dbReference type="ARBA" id="ARBA00023015"/>
    </source>
</evidence>
<dbReference type="SMART" id="SM00342">
    <property type="entry name" value="HTH_ARAC"/>
    <property type="match status" value="1"/>
</dbReference>
<evidence type="ECO:0000256" key="2">
    <source>
        <dbReference type="ARBA" id="ARBA00023125"/>
    </source>
</evidence>
<dbReference type="InterPro" id="IPR018060">
    <property type="entry name" value="HTH_AraC"/>
</dbReference>
<dbReference type="PANTHER" id="PTHR43280">
    <property type="entry name" value="ARAC-FAMILY TRANSCRIPTIONAL REGULATOR"/>
    <property type="match status" value="1"/>
</dbReference>
<evidence type="ECO:0000256" key="3">
    <source>
        <dbReference type="ARBA" id="ARBA00023163"/>
    </source>
</evidence>
<dbReference type="Gene3D" id="1.10.10.60">
    <property type="entry name" value="Homeodomain-like"/>
    <property type="match status" value="2"/>
</dbReference>
<evidence type="ECO:0000259" key="4">
    <source>
        <dbReference type="PROSITE" id="PS01124"/>
    </source>
</evidence>
<sequence length="224" mass="25380">MFLIPVGVSHVFRPAVSSRPLIVYNCVVAADRFRPILLSFPGGKLLEPLLDEPDWQHYHDGRGECRMLFHKLHDEYSSKRPGWEAGLFAAVLELLLYLHRCPAEEGKQAHPTSSPGMEAALRVIHTRFDAAITVKEIAELAALGERQFLRKLKARTGMTFIEYVQSVRMDKACLLLRTTDRKMADIAAAAGYQDIGYFNRLFRRVTGLSPSEYRKEAAARSRHL</sequence>
<keyword evidence="2" id="KW-0238">DNA-binding</keyword>
<dbReference type="PROSITE" id="PS01124">
    <property type="entry name" value="HTH_ARAC_FAMILY_2"/>
    <property type="match status" value="1"/>
</dbReference>
<dbReference type="PANTHER" id="PTHR43280:SF28">
    <property type="entry name" value="HTH-TYPE TRANSCRIPTIONAL ACTIVATOR RHAS"/>
    <property type="match status" value="1"/>
</dbReference>
<keyword evidence="3" id="KW-0804">Transcription</keyword>